<evidence type="ECO:0000256" key="2">
    <source>
        <dbReference type="SAM" id="SignalP"/>
    </source>
</evidence>
<dbReference type="Gene3D" id="2.160.20.20">
    <property type="match status" value="1"/>
</dbReference>
<evidence type="ECO:0000256" key="1">
    <source>
        <dbReference type="SAM" id="MobiDB-lite"/>
    </source>
</evidence>
<feature type="domain" description="Autotransporter" evidence="3">
    <location>
        <begin position="1455"/>
        <end position="1722"/>
    </location>
</feature>
<dbReference type="PANTHER" id="PTHR10068:SF14">
    <property type="entry name" value="CELL WALL ADHESIN EAP1"/>
    <property type="match status" value="1"/>
</dbReference>
<feature type="chain" id="PRO_5003309201" evidence="2">
    <location>
        <begin position="21"/>
        <end position="1722"/>
    </location>
</feature>
<dbReference type="InterPro" id="IPR043990">
    <property type="entry name" value="AC_1"/>
</dbReference>
<reference evidence="4 5" key="1">
    <citation type="journal article" date="2011" name="J. Bacteriol.">
        <title>Complete genome sequence of Gallibacterium anatis strain UMN179, isolated from a laying hen with peritonitis.</title>
        <authorList>
            <person name="Johnson T.J."/>
            <person name="Fernandez-Alarcon C."/>
            <person name="Bojesen A.M."/>
            <person name="Nolan L.K."/>
            <person name="Trampel D.W."/>
            <person name="Seemann T."/>
        </authorList>
    </citation>
    <scope>NUCLEOTIDE SEQUENCE [LARGE SCALE GENOMIC DNA]</scope>
    <source>
        <strain evidence="4 5">UMN179</strain>
    </source>
</reference>
<proteinExistence type="predicted"/>
<dbReference type="GO" id="GO:0016788">
    <property type="term" value="F:hydrolase activity, acting on ester bonds"/>
    <property type="evidence" value="ECO:0007669"/>
    <property type="project" value="InterPro"/>
</dbReference>
<gene>
    <name evidence="4" type="ordered locus">UMN179_01378</name>
</gene>
<dbReference type="InterPro" id="IPR005546">
    <property type="entry name" value="Autotransporte_beta"/>
</dbReference>
<organism evidence="4 5">
    <name type="scientific">Gallibacterium anatis (strain UMN179)</name>
    <name type="common">Pasteurella anatis</name>
    <dbReference type="NCBI Taxonomy" id="1005058"/>
    <lineage>
        <taxon>Bacteria</taxon>
        <taxon>Pseudomonadati</taxon>
        <taxon>Pseudomonadota</taxon>
        <taxon>Gammaproteobacteria</taxon>
        <taxon>Pasteurellales</taxon>
        <taxon>Pasteurellaceae</taxon>
        <taxon>Gallibacterium</taxon>
    </lineage>
</organism>
<dbReference type="CDD" id="cd01344">
    <property type="entry name" value="PL2_Passenger_AT"/>
    <property type="match status" value="1"/>
</dbReference>
<feature type="compositionally biased region" description="Basic and acidic residues" evidence="1">
    <location>
        <begin position="1358"/>
        <end position="1371"/>
    </location>
</feature>
<feature type="compositionally biased region" description="Low complexity" evidence="1">
    <location>
        <begin position="1332"/>
        <end position="1347"/>
    </location>
</feature>
<feature type="region of interest" description="Disordered" evidence="1">
    <location>
        <begin position="1256"/>
        <end position="1315"/>
    </location>
</feature>
<feature type="compositionally biased region" description="Polar residues" evidence="1">
    <location>
        <begin position="1398"/>
        <end position="1407"/>
    </location>
</feature>
<feature type="signal peptide" evidence="2">
    <location>
        <begin position="1"/>
        <end position="20"/>
    </location>
</feature>
<dbReference type="eggNOG" id="COG3266">
    <property type="taxonomic scope" value="Bacteria"/>
</dbReference>
<dbReference type="eggNOG" id="COG3240">
    <property type="taxonomic scope" value="Bacteria"/>
</dbReference>
<dbReference type="eggNOG" id="COG3115">
    <property type="taxonomic scope" value="Bacteria"/>
</dbReference>
<dbReference type="STRING" id="1005058.UMN179_01378"/>
<dbReference type="InterPro" id="IPR011050">
    <property type="entry name" value="Pectin_lyase_fold/virulence"/>
</dbReference>
<sequence>MKKHFLALSVSLALATNAYSVGMPEKLIIFGDSLSDNGNILRFTYNQENVYNEYLANYYGYNSPRHDGNFLTKRNQDGPNYALGGAVANNYLGGLQGSLSPKLSDEINNYLSSRRNTQNQDYKYIFWIGGNDLRLADDDINLGDPNISTDQSQNKKIQGSIGAVETQLKKLLVKGNAKFVIVPNAPNIANTPNFTNNFLSDGRIYFNGWKSLLGGRKFLGFGGINKNDVIRFLDDQNNHGRPAKDVIYDAFEFVLRKHYNIPQGKPLTSAAFQELQQWKRQFERVYKAETSLVNTFNQGVDKVIENLKAQHPDVTFIRPNIQLLLDEVMSHYTEFGFNNVSGSAANPFTSAVVGWGAGKGRVAAFEPIDGQKGVKDKNYLWGKGYQFVFADQFHPSPKTHRMIADYIMSLLESESGDPTDLTVRRVSTTPFNSTANNIYHSAEGDGVFHVDMHSNDINKSNLNIFNDGRALFASNGGEIQLTNTNITSQGRLGGIINAELGGKIYLTNGHIDIYRTNPYVAPFGVMVNGQSSEVELNKIKLNTFGKETTAITVGNKATLRLQDSQIKTNGVGANVLNLWDSRATIINSTLNTESEKASGVRVFANDQQRRVSTLAMNGSTITATTYYAIKVAENGTRNAAILNAVLDNSTINGGIFTANQSSNPFQHSQSHFVLSNNSLWNMTKDSNVTSMNLRDSTLDLSQSAENWQAKTLNVNDSFAAQNATIRLGTDLYDDSSATDKIQIHGNSLLNAALYIENRALSLGAETKAGIKIIDLNPNKENGGSLYLAKDVTAGLYQYMLTHGGIGADDQSDWYLTSSYIKQDDKVIPVVIAEPETTQPTPTMGKDRSVASTDLSVEAQSVTEPQPVVEDSAVDTAPTETNNMVANQPVVEDQPVVANQPAAETQPVVANQPVAETQPVVANQPVAETQPVVANQPAIETQPVVANQPVAKTQPIVANQPVTDLSVEAQSVTEPQPVTEDQPVVEDSAVDTAPTETNNMVANQPVVETQPVVANQPVAETQPVVANQPAAETQPEVANQPAAEVQPVVANQPAIETQPVVANQPVAETQPVVANQPAIETQPVVTNQPVAEVQPVVANQPAVETQPVVANQPVAETQPMVANQPVAEVQPVVANQPAVETQPVVANQPVAETQPVVANQPVVEDQPVVANQPAVETQPVVANQPAIETQPVVANQPVAETQPVVANQPVVETQPVVANQPVVEDQPVVANQPAAKTQPVVANQPAVETQPVVANQPVVEDQPEVATQPVVEEQLTADQDSAKPRTRNRRNASGYIEDSAVDTASTETNNVVATQPVAETNSVVTAANAVEPNTAQTASSTDNSTDTSVEATQAADTNVAEKTEEITAKTDDVETDAAVNDDANKASDTAANVAEETADNSPVATSSVTSDVPASQLQRILNNNATLLASLPYISQYLSELHLDYARRNPNVPLWDRQNHLDYWVNVAYAHNRVKGDHFLNLRQNSQILSIGKDVITTKNMVAGLSATYSKTQNSVDNYINCQLGLRCYSGKVTSEMASVNGYYLYNWDNWYAQAVMSVGRVTHKFKNADKEKYKQHGYIASAEQLLGYRYPMNSNWTVYADLGLQESYHHYSAMSVAQIAVDKISEHNINALMNIGTQYRIEKFAFSSNLRLVKNLRDFDRLTMDNTVILDKFAKDSAAISGNARYYFTNNISLFMNIEYLRSLNRDEKRQLNYQAGLNIQF</sequence>
<dbReference type="Pfam" id="PF18883">
    <property type="entry name" value="AC_1"/>
    <property type="match status" value="1"/>
</dbReference>
<name>F4HAV1_GALAU</name>
<feature type="compositionally biased region" description="Polar residues" evidence="1">
    <location>
        <begin position="1301"/>
        <end position="1315"/>
    </location>
</feature>
<dbReference type="PATRIC" id="fig|1005058.3.peg.1367"/>
<dbReference type="PANTHER" id="PTHR10068">
    <property type="entry name" value="BONE MARROW PROTEOGLYCAN"/>
    <property type="match status" value="1"/>
</dbReference>
<dbReference type="Gene3D" id="3.40.50.1110">
    <property type="entry name" value="SGNH hydrolase"/>
    <property type="match status" value="1"/>
</dbReference>
<dbReference type="EMBL" id="CP002667">
    <property type="protein sequence ID" value="AEC17397.1"/>
    <property type="molecule type" value="Genomic_DNA"/>
</dbReference>
<feature type="region of interest" description="Disordered" evidence="1">
    <location>
        <begin position="1331"/>
        <end position="1407"/>
    </location>
</feature>
<dbReference type="KEGG" id="gan:UMN179_01378"/>
<accession>F4HAV1</accession>
<protein>
    <submittedName>
        <fullName evidence="4">Phospholipase/lecithinase/hemolysin</fullName>
    </submittedName>
</protein>
<evidence type="ECO:0000313" key="5">
    <source>
        <dbReference type="Proteomes" id="UP000006908"/>
    </source>
</evidence>
<dbReference type="SUPFAM" id="SSF52266">
    <property type="entry name" value="SGNH hydrolase"/>
    <property type="match status" value="1"/>
</dbReference>
<dbReference type="SUPFAM" id="SSF103515">
    <property type="entry name" value="Autotransporter"/>
    <property type="match status" value="1"/>
</dbReference>
<evidence type="ECO:0000313" key="4">
    <source>
        <dbReference type="EMBL" id="AEC17397.1"/>
    </source>
</evidence>
<dbReference type="eggNOG" id="COG3468">
    <property type="taxonomic scope" value="Bacteria"/>
</dbReference>
<dbReference type="HOGENOM" id="CLU_240229_0_0_6"/>
<dbReference type="InterPro" id="IPR036514">
    <property type="entry name" value="SGNH_hydro_sf"/>
</dbReference>
<evidence type="ECO:0000259" key="3">
    <source>
        <dbReference type="PROSITE" id="PS51208"/>
    </source>
</evidence>
<dbReference type="Proteomes" id="UP000006908">
    <property type="component" value="Chromosome"/>
</dbReference>
<dbReference type="SUPFAM" id="SSF51126">
    <property type="entry name" value="Pectin lyase-like"/>
    <property type="match status" value="1"/>
</dbReference>
<dbReference type="InterPro" id="IPR036709">
    <property type="entry name" value="Autotransporte_beta_dom_sf"/>
</dbReference>
<dbReference type="PROSITE" id="PS51208">
    <property type="entry name" value="AUTOTRANSPORTER"/>
    <property type="match status" value="1"/>
</dbReference>
<keyword evidence="2" id="KW-0732">Signal</keyword>
<dbReference type="InterPro" id="IPR012332">
    <property type="entry name" value="Autotransporter_pectin_lyase_C"/>
</dbReference>
<dbReference type="RefSeq" id="WP_013746171.1">
    <property type="nucleotide sequence ID" value="NC_015460.1"/>
</dbReference>
<dbReference type="Pfam" id="PF00657">
    <property type="entry name" value="Lipase_GDSL"/>
    <property type="match status" value="1"/>
</dbReference>
<dbReference type="InterPro" id="IPR001087">
    <property type="entry name" value="GDSL"/>
</dbReference>